<reference evidence="1 2" key="1">
    <citation type="submission" date="2020-05" db="EMBL/GenBank/DDBJ databases">
        <title>Mucilaginibacter mali sp. nov.</title>
        <authorList>
            <person name="Kim H.S."/>
            <person name="Lee K.C."/>
            <person name="Suh M.K."/>
            <person name="Kim J.-S."/>
            <person name="Han K.-I."/>
            <person name="Eom M.K."/>
            <person name="Shin Y.K."/>
            <person name="Lee J.-S."/>
        </authorList>
    </citation>
    <scope>NUCLEOTIDE SEQUENCE [LARGE SCALE GENOMIC DNA]</scope>
    <source>
        <strain evidence="1 2">G2-14</strain>
    </source>
</reference>
<gene>
    <name evidence="1" type="ORF">HQ865_01265</name>
</gene>
<evidence type="ECO:0000313" key="1">
    <source>
        <dbReference type="EMBL" id="QKJ28444.1"/>
    </source>
</evidence>
<proteinExistence type="predicted"/>
<name>A0A7D4Q7W7_9SPHI</name>
<dbReference type="KEGG" id="mmab:HQ865_01265"/>
<evidence type="ECO:0000313" key="2">
    <source>
        <dbReference type="Proteomes" id="UP000505355"/>
    </source>
</evidence>
<dbReference type="AlphaFoldDB" id="A0A7D4Q7W7"/>
<protein>
    <submittedName>
        <fullName evidence="1">Uncharacterized protein</fullName>
    </submittedName>
</protein>
<accession>A0A7D4Q7W7</accession>
<dbReference type="RefSeq" id="WP_173413146.1">
    <property type="nucleotide sequence ID" value="NZ_CP054139.1"/>
</dbReference>
<dbReference type="Proteomes" id="UP000505355">
    <property type="component" value="Chromosome"/>
</dbReference>
<organism evidence="1 2">
    <name type="scientific">Mucilaginibacter mali</name>
    <dbReference type="NCBI Taxonomy" id="2740462"/>
    <lineage>
        <taxon>Bacteria</taxon>
        <taxon>Pseudomonadati</taxon>
        <taxon>Bacteroidota</taxon>
        <taxon>Sphingobacteriia</taxon>
        <taxon>Sphingobacteriales</taxon>
        <taxon>Sphingobacteriaceae</taxon>
        <taxon>Mucilaginibacter</taxon>
    </lineage>
</organism>
<dbReference type="EMBL" id="CP054139">
    <property type="protein sequence ID" value="QKJ28444.1"/>
    <property type="molecule type" value="Genomic_DNA"/>
</dbReference>
<keyword evidence="2" id="KW-1185">Reference proteome</keyword>
<sequence length="61" mass="7117">MKAIDVQKMMNNALAAKNVNYKKAFRLYVRMNKLRSKEGLPYLSMPNLENRIADMAKRKKA</sequence>